<dbReference type="AlphaFoldDB" id="A0A9N9A7V8"/>
<reference evidence="2" key="1">
    <citation type="submission" date="2021-06" db="EMBL/GenBank/DDBJ databases">
        <authorList>
            <person name="Kallberg Y."/>
            <person name="Tangrot J."/>
            <person name="Rosling A."/>
        </authorList>
    </citation>
    <scope>NUCLEOTIDE SEQUENCE</scope>
    <source>
        <strain evidence="2">FL130A</strain>
    </source>
</reference>
<evidence type="ECO:0000313" key="3">
    <source>
        <dbReference type="Proteomes" id="UP000789508"/>
    </source>
</evidence>
<gene>
    <name evidence="2" type="ORF">ALEPTO_LOCUS4444</name>
</gene>
<proteinExistence type="predicted"/>
<feature type="region of interest" description="Disordered" evidence="1">
    <location>
        <begin position="245"/>
        <end position="269"/>
    </location>
</feature>
<comment type="caution">
    <text evidence="2">The sequence shown here is derived from an EMBL/GenBank/DDBJ whole genome shotgun (WGS) entry which is preliminary data.</text>
</comment>
<evidence type="ECO:0000256" key="1">
    <source>
        <dbReference type="SAM" id="MobiDB-lite"/>
    </source>
</evidence>
<protein>
    <submittedName>
        <fullName evidence="2">9038_t:CDS:1</fullName>
    </submittedName>
</protein>
<organism evidence="2 3">
    <name type="scientific">Ambispora leptoticha</name>
    <dbReference type="NCBI Taxonomy" id="144679"/>
    <lineage>
        <taxon>Eukaryota</taxon>
        <taxon>Fungi</taxon>
        <taxon>Fungi incertae sedis</taxon>
        <taxon>Mucoromycota</taxon>
        <taxon>Glomeromycotina</taxon>
        <taxon>Glomeromycetes</taxon>
        <taxon>Archaeosporales</taxon>
        <taxon>Ambisporaceae</taxon>
        <taxon>Ambispora</taxon>
    </lineage>
</organism>
<sequence length="269" mass="31048">MINISSRAINEPCKRIKNQMATEQESLNDAQLDNITDIAFSLAENRFITSFACGFTTHSIVIENDDKYRIGKDQYRNKKRDNEHRIGYMTFPPVRIPEGENGLKIARGPAVDYKCNGMKPGPVHSQFTGKERDNEYRIGKPINPFLLFRSTVSRALANKCSQCDNETCLLRKINATNLTRLTWHVWRAMTDEVKFCLMKIVNQASVISGRRFCAMEMQQQCSGRRFCAMEMQQYVDFMMYKIQKSKSSHARKRYPSGNQEGPSEKKPFK</sequence>
<name>A0A9N9A7V8_9GLOM</name>
<feature type="compositionally biased region" description="Basic residues" evidence="1">
    <location>
        <begin position="245"/>
        <end position="254"/>
    </location>
</feature>
<dbReference type="Proteomes" id="UP000789508">
    <property type="component" value="Unassembled WGS sequence"/>
</dbReference>
<accession>A0A9N9A7V8</accession>
<evidence type="ECO:0000313" key="2">
    <source>
        <dbReference type="EMBL" id="CAG8520587.1"/>
    </source>
</evidence>
<dbReference type="EMBL" id="CAJVPS010001021">
    <property type="protein sequence ID" value="CAG8520587.1"/>
    <property type="molecule type" value="Genomic_DNA"/>
</dbReference>
<keyword evidence="3" id="KW-1185">Reference proteome</keyword>